<proteinExistence type="predicted"/>
<dbReference type="Proteomes" id="UP000250347">
    <property type="component" value="Unassembled WGS sequence"/>
</dbReference>
<dbReference type="Gene3D" id="3.30.1540.10">
    <property type="entry name" value="formyl-coa transferase, domain 3"/>
    <property type="match status" value="1"/>
</dbReference>
<organism evidence="1 2">
    <name type="scientific">Mycobacterium colombiense</name>
    <dbReference type="NCBI Taxonomy" id="339268"/>
    <lineage>
        <taxon>Bacteria</taxon>
        <taxon>Bacillati</taxon>
        <taxon>Actinomycetota</taxon>
        <taxon>Actinomycetes</taxon>
        <taxon>Mycobacteriales</taxon>
        <taxon>Mycobacteriaceae</taxon>
        <taxon>Mycobacterium</taxon>
        <taxon>Mycobacterium avium complex (MAC)</taxon>
    </lineage>
</organism>
<dbReference type="EMBL" id="QMEU01000005">
    <property type="protein sequence ID" value="RAU99356.1"/>
    <property type="molecule type" value="Genomic_DNA"/>
</dbReference>
<accession>A0A329L568</accession>
<dbReference type="PANTHER" id="PTHR48228:SF2">
    <property type="entry name" value="E-CINNAMOYL-COA:R-PHENYLLACTATE COA TRANSFERASE LARGE SUBUNIT"/>
    <property type="match status" value="1"/>
</dbReference>
<dbReference type="InterPro" id="IPR050509">
    <property type="entry name" value="CoA-transferase_III"/>
</dbReference>
<dbReference type="Gene3D" id="3.40.50.10540">
    <property type="entry name" value="Crotonobetainyl-coa:carnitine coa-transferase, domain 1"/>
    <property type="match status" value="1"/>
</dbReference>
<dbReference type="GO" id="GO:0016740">
    <property type="term" value="F:transferase activity"/>
    <property type="evidence" value="ECO:0007669"/>
    <property type="project" value="UniProtKB-KW"/>
</dbReference>
<dbReference type="Pfam" id="PF02515">
    <property type="entry name" value="CoA_transf_3"/>
    <property type="match status" value="1"/>
</dbReference>
<gene>
    <name evidence="1" type="ORF">DQP58_03535</name>
</gene>
<evidence type="ECO:0000313" key="1">
    <source>
        <dbReference type="EMBL" id="RAU99356.1"/>
    </source>
</evidence>
<comment type="caution">
    <text evidence="1">The sequence shown here is derived from an EMBL/GenBank/DDBJ whole genome shotgun (WGS) entry which is preliminary data.</text>
</comment>
<dbReference type="RefSeq" id="WP_112707121.1">
    <property type="nucleotide sequence ID" value="NZ_QMEU01000005.1"/>
</dbReference>
<dbReference type="InterPro" id="IPR023606">
    <property type="entry name" value="CoA-Trfase_III_dom_1_sf"/>
</dbReference>
<dbReference type="PANTHER" id="PTHR48228">
    <property type="entry name" value="SUCCINYL-COA--D-CITRAMALATE COA-TRANSFERASE"/>
    <property type="match status" value="1"/>
</dbReference>
<evidence type="ECO:0000313" key="2">
    <source>
        <dbReference type="Proteomes" id="UP000250347"/>
    </source>
</evidence>
<keyword evidence="1" id="KW-0808">Transferase</keyword>
<reference evidence="1 2" key="1">
    <citation type="submission" date="2018-06" db="EMBL/GenBank/DDBJ databases">
        <title>NTM in soil in Japan.</title>
        <authorList>
            <person name="Ohya K."/>
        </authorList>
    </citation>
    <scope>NUCLEOTIDE SEQUENCE [LARGE SCALE GENOMIC DNA]</scope>
    <source>
        <strain evidence="1 2">GF76</strain>
    </source>
</reference>
<sequence>MEAVISVDKVLSGVRVLEVAAWTFVPSAGAVLAEWGAEVIKVEPREGGDPQRGLVTMGIVDEGGGTVNYMIEIPNRGKKSIGVDLSTPGGHDVIRKLAATCDVFLTSYLPGRRKKLGIDVDDIRAANPSIVYVRGSGHGPKGPDADKPGYDGVSYWARGGIATMLTEDAEEPVRSRPAFGDLLGGMTIAGGIAAALYRKATTGQGSVVDVSLLGLAAWNLSPDVAVSQIHGGSAVPNWRHADAPNPLVGTYRTKDERYVQLMMLQLDRFYAEAMHVIGLPELIDDPRFGDAATRFANRAELIALMDEAFAQRTLAEWREALAHLSGAWGIVQTPAELCQDPAVTANGYVAKTETMNGSPYALPTNPVQFDETAVTPSGAPEHGQHTEEVLMEAGLDWDTIEAYKEAGAIL</sequence>
<protein>
    <submittedName>
        <fullName evidence="1">CoA transferase</fullName>
    </submittedName>
</protein>
<dbReference type="SUPFAM" id="SSF89796">
    <property type="entry name" value="CoA-transferase family III (CaiB/BaiF)"/>
    <property type="match status" value="1"/>
</dbReference>
<dbReference type="InterPro" id="IPR044855">
    <property type="entry name" value="CoA-Trfase_III_dom3_sf"/>
</dbReference>
<name>A0A329L568_9MYCO</name>
<dbReference type="AlphaFoldDB" id="A0A329L568"/>
<dbReference type="InterPro" id="IPR003673">
    <property type="entry name" value="CoA-Trfase_fam_III"/>
</dbReference>